<proteinExistence type="predicted"/>
<dbReference type="EMBL" id="EQ973783">
    <property type="protein sequence ID" value="EEF48418.1"/>
    <property type="molecule type" value="Genomic_DNA"/>
</dbReference>
<dbReference type="InParanoid" id="B9RJB6"/>
<dbReference type="AlphaFoldDB" id="B9RJB6"/>
<sequence>MTNNHQIGISLTLQPAGNRSLKSYYSTPCLKLASALESQSKPRSDAEQLLTILVVYPDNHWPSQLLKRLPPPANLLSPLQQP</sequence>
<gene>
    <name evidence="1" type="ORF">RCOM_1032870</name>
</gene>
<accession>B9RJB6</accession>
<organism evidence="1 2">
    <name type="scientific">Ricinus communis</name>
    <name type="common">Castor bean</name>
    <dbReference type="NCBI Taxonomy" id="3988"/>
    <lineage>
        <taxon>Eukaryota</taxon>
        <taxon>Viridiplantae</taxon>
        <taxon>Streptophyta</taxon>
        <taxon>Embryophyta</taxon>
        <taxon>Tracheophyta</taxon>
        <taxon>Spermatophyta</taxon>
        <taxon>Magnoliopsida</taxon>
        <taxon>eudicotyledons</taxon>
        <taxon>Gunneridae</taxon>
        <taxon>Pentapetalae</taxon>
        <taxon>rosids</taxon>
        <taxon>fabids</taxon>
        <taxon>Malpighiales</taxon>
        <taxon>Euphorbiaceae</taxon>
        <taxon>Acalyphoideae</taxon>
        <taxon>Acalypheae</taxon>
        <taxon>Ricinus</taxon>
    </lineage>
</organism>
<evidence type="ECO:0000313" key="1">
    <source>
        <dbReference type="EMBL" id="EEF48418.1"/>
    </source>
</evidence>
<evidence type="ECO:0000313" key="2">
    <source>
        <dbReference type="Proteomes" id="UP000008311"/>
    </source>
</evidence>
<protein>
    <submittedName>
        <fullName evidence="1">Uncharacterized protein</fullName>
    </submittedName>
</protein>
<reference evidence="2" key="1">
    <citation type="journal article" date="2010" name="Nat. Biotechnol.">
        <title>Draft genome sequence of the oilseed species Ricinus communis.</title>
        <authorList>
            <person name="Chan A.P."/>
            <person name="Crabtree J."/>
            <person name="Zhao Q."/>
            <person name="Lorenzi H."/>
            <person name="Orvis J."/>
            <person name="Puiu D."/>
            <person name="Melake-Berhan A."/>
            <person name="Jones K.M."/>
            <person name="Redman J."/>
            <person name="Chen G."/>
            <person name="Cahoon E.B."/>
            <person name="Gedil M."/>
            <person name="Stanke M."/>
            <person name="Haas B.J."/>
            <person name="Wortman J.R."/>
            <person name="Fraser-Liggett C.M."/>
            <person name="Ravel J."/>
            <person name="Rabinowicz P.D."/>
        </authorList>
    </citation>
    <scope>NUCLEOTIDE SEQUENCE [LARGE SCALE GENOMIC DNA]</scope>
    <source>
        <strain evidence="2">cv. Hale</strain>
    </source>
</reference>
<name>B9RJB6_RICCO</name>
<dbReference type="Proteomes" id="UP000008311">
    <property type="component" value="Unassembled WGS sequence"/>
</dbReference>
<keyword evidence="2" id="KW-1185">Reference proteome</keyword>